<feature type="coiled-coil region" evidence="2">
    <location>
        <begin position="362"/>
        <end position="410"/>
    </location>
</feature>
<protein>
    <submittedName>
        <fullName evidence="4">Uncharacterized protein</fullName>
    </submittedName>
</protein>
<feature type="compositionally biased region" description="Low complexity" evidence="3">
    <location>
        <begin position="129"/>
        <end position="154"/>
    </location>
</feature>
<keyword evidence="5" id="KW-1185">Reference proteome</keyword>
<dbReference type="Proteomes" id="UP001222325">
    <property type="component" value="Unassembled WGS sequence"/>
</dbReference>
<evidence type="ECO:0000256" key="1">
    <source>
        <dbReference type="ARBA" id="ARBA00023054"/>
    </source>
</evidence>
<comment type="caution">
    <text evidence="4">The sequence shown here is derived from an EMBL/GenBank/DDBJ whole genome shotgun (WGS) entry which is preliminary data.</text>
</comment>
<keyword evidence="1 2" id="KW-0175">Coiled coil</keyword>
<dbReference type="EMBL" id="JARJCN010000002">
    <property type="protein sequence ID" value="KAJ7103667.1"/>
    <property type="molecule type" value="Genomic_DNA"/>
</dbReference>
<dbReference type="PANTHER" id="PTHR18870">
    <property type="entry name" value="PROTEIN TAG-278-RELATED"/>
    <property type="match status" value="1"/>
</dbReference>
<dbReference type="AlphaFoldDB" id="A0AAD6XZS9"/>
<organism evidence="4 5">
    <name type="scientific">Mycena belliarum</name>
    <dbReference type="NCBI Taxonomy" id="1033014"/>
    <lineage>
        <taxon>Eukaryota</taxon>
        <taxon>Fungi</taxon>
        <taxon>Dikarya</taxon>
        <taxon>Basidiomycota</taxon>
        <taxon>Agaricomycotina</taxon>
        <taxon>Agaricomycetes</taxon>
        <taxon>Agaricomycetidae</taxon>
        <taxon>Agaricales</taxon>
        <taxon>Marasmiineae</taxon>
        <taxon>Mycenaceae</taxon>
        <taxon>Mycena</taxon>
    </lineage>
</organism>
<evidence type="ECO:0000256" key="2">
    <source>
        <dbReference type="SAM" id="Coils"/>
    </source>
</evidence>
<evidence type="ECO:0000256" key="3">
    <source>
        <dbReference type="SAM" id="MobiDB-lite"/>
    </source>
</evidence>
<feature type="region of interest" description="Disordered" evidence="3">
    <location>
        <begin position="1"/>
        <end position="33"/>
    </location>
</feature>
<feature type="coiled-coil region" evidence="2">
    <location>
        <begin position="447"/>
        <end position="526"/>
    </location>
</feature>
<feature type="compositionally biased region" description="Low complexity" evidence="3">
    <location>
        <begin position="89"/>
        <end position="106"/>
    </location>
</feature>
<name>A0AAD6XZS9_9AGAR</name>
<proteinExistence type="predicted"/>
<reference evidence="4" key="1">
    <citation type="submission" date="2023-03" db="EMBL/GenBank/DDBJ databases">
        <title>Massive genome expansion in bonnet fungi (Mycena s.s.) driven by repeated elements and novel gene families across ecological guilds.</title>
        <authorList>
            <consortium name="Lawrence Berkeley National Laboratory"/>
            <person name="Harder C.B."/>
            <person name="Miyauchi S."/>
            <person name="Viragh M."/>
            <person name="Kuo A."/>
            <person name="Thoen E."/>
            <person name="Andreopoulos B."/>
            <person name="Lu D."/>
            <person name="Skrede I."/>
            <person name="Drula E."/>
            <person name="Henrissat B."/>
            <person name="Morin E."/>
            <person name="Kohler A."/>
            <person name="Barry K."/>
            <person name="LaButti K."/>
            <person name="Morin E."/>
            <person name="Salamov A."/>
            <person name="Lipzen A."/>
            <person name="Mereny Z."/>
            <person name="Hegedus B."/>
            <person name="Baldrian P."/>
            <person name="Stursova M."/>
            <person name="Weitz H."/>
            <person name="Taylor A."/>
            <person name="Grigoriev I.V."/>
            <person name="Nagy L.G."/>
            <person name="Martin F."/>
            <person name="Kauserud H."/>
        </authorList>
    </citation>
    <scope>NUCLEOTIDE SEQUENCE</scope>
    <source>
        <strain evidence="4">CBHHK173m</strain>
    </source>
</reference>
<evidence type="ECO:0000313" key="4">
    <source>
        <dbReference type="EMBL" id="KAJ7103667.1"/>
    </source>
</evidence>
<feature type="region of interest" description="Disordered" evidence="3">
    <location>
        <begin position="89"/>
        <end position="267"/>
    </location>
</feature>
<sequence length="969" mass="101717">MADTVVEPVPGPPEELGPSRDPTPHAEHEAPAADDLALADLSSNPPADLNVAVDDSAIALDESELPDAAPEAQPLGKVAAAKAKLASTVKSAGAKSNGAAAGVKKVLSSSTAGKSSKPANSAGPPPASKAPMPSSKPAATAAATPARRTSLASSKPSAPPGPMTKPSLSSSSSSKPTTATATATARGVVSPVGSAANGTAAARPRASVSEGVKRAPLAARQSLSAATKSSSAASKAAPSSSATATKAPPPKTSTAAPKARTTASITSIKEVQEDTKALDDLQTKLQEATDSLVAKTEAATELEGQVEGLKVSLASALADAEAKGSMTAELTDARAASDLQLKDATEALATLRSEHQAGTVTLQAIQEDLAAARTAADAQKELIENLQVQIQSLEAELSASKEQLESLQASQSGAASDIAAAAAVEHEALLKARADFSQIEIEIQALRTAHGQTLEEAQAKLEVAESKAALAESLESQLNAVRVEKEEAVSKLSEIEVEVLELKESQEAVEDERAKTTSRITSLEQELSQAIAATQQAIDSALAKEAEYTSQAHGTKTSHEEELKAVSEAHAQTTSQLEALKAELEGALASRQAASEESTRRLGEAEEGYLKKQTELSDEIHRITMELEGQEAQYNAKVDAVKAEHDKLLQEAFERAKAEASDLHQQDLQALRAESSSTMQQVVAAHETSLQDLKAEHASALETTVGDLEKQISKLNLELKATQDDLAKAKANVELARSEVENLTNQRDEARTALTAVPEVSPQHAEELSRLTNEVGVAKDDLQAVTEMLNLTKASLEEMSNNHTAELEEAAKGRAEEVTKLRAAHDEEVNVLVAQKSELLMRLSDLEGELATVKASIDAEVAPKANGNGAVAPPQSPGITKEELQRMHEAHNLKVHDMQAEHEKAIKALKDELEAAETKVDGLNAEVARKAMEIQYLESDQDDTQERITRLQEDLEAANEKLKATRAAE</sequence>
<feature type="coiled-coil region" evidence="2">
    <location>
        <begin position="698"/>
        <end position="753"/>
    </location>
</feature>
<feature type="region of interest" description="Disordered" evidence="3">
    <location>
        <begin position="549"/>
        <end position="571"/>
    </location>
</feature>
<feature type="compositionally biased region" description="Low complexity" evidence="3">
    <location>
        <begin position="193"/>
        <end position="207"/>
    </location>
</feature>
<feature type="compositionally biased region" description="Low complexity" evidence="3">
    <location>
        <begin position="224"/>
        <end position="264"/>
    </location>
</feature>
<feature type="coiled-coil region" evidence="2">
    <location>
        <begin position="271"/>
        <end position="298"/>
    </location>
</feature>
<feature type="compositionally biased region" description="Basic and acidic residues" evidence="3">
    <location>
        <begin position="22"/>
        <end position="31"/>
    </location>
</feature>
<dbReference type="PANTHER" id="PTHR18870:SF9">
    <property type="entry name" value="PROTEIN TAG-278-RELATED"/>
    <property type="match status" value="1"/>
</dbReference>
<evidence type="ECO:0000313" key="5">
    <source>
        <dbReference type="Proteomes" id="UP001222325"/>
    </source>
</evidence>
<feature type="coiled-coil region" evidence="2">
    <location>
        <begin position="881"/>
        <end position="968"/>
    </location>
</feature>
<gene>
    <name evidence="4" type="ORF">B0H15DRAFT_228317</name>
</gene>
<feature type="compositionally biased region" description="Basic and acidic residues" evidence="3">
    <location>
        <begin position="557"/>
        <end position="567"/>
    </location>
</feature>
<accession>A0AAD6XZS9</accession>
<feature type="compositionally biased region" description="Low complexity" evidence="3">
    <location>
        <begin position="164"/>
        <end position="185"/>
    </location>
</feature>